<protein>
    <recommendedName>
        <fullName evidence="3">YneQ</fullName>
    </recommendedName>
</protein>
<sequence>MAFGITRQELLEWKQKVDKGEIAFLTHYWLDSRFPESKTVTKVGCKDIEKLVAWGKRYGLKKEWIDKRKDGYPHFDLLGQKQKEILEKEGLTNDLWP</sequence>
<proteinExistence type="predicted"/>
<evidence type="ECO:0008006" key="3">
    <source>
        <dbReference type="Google" id="ProtNLM"/>
    </source>
</evidence>
<dbReference type="Proteomes" id="UP000326671">
    <property type="component" value="Unassembled WGS sequence"/>
</dbReference>
<dbReference type="OrthoDB" id="2361368at2"/>
<gene>
    <name evidence="1" type="ORF">F4V44_13075</name>
</gene>
<evidence type="ECO:0000313" key="2">
    <source>
        <dbReference type="Proteomes" id="UP000326671"/>
    </source>
</evidence>
<evidence type="ECO:0000313" key="1">
    <source>
        <dbReference type="EMBL" id="KAA9023589.1"/>
    </source>
</evidence>
<accession>A0A5J5HQ83</accession>
<comment type="caution">
    <text evidence="1">The sequence shown here is derived from an EMBL/GenBank/DDBJ whole genome shotgun (WGS) entry which is preliminary data.</text>
</comment>
<dbReference type="RefSeq" id="WP_150440466.1">
    <property type="nucleotide sequence ID" value="NZ_VYKL01000019.1"/>
</dbReference>
<reference evidence="1 2" key="1">
    <citation type="submission" date="2019-09" db="EMBL/GenBank/DDBJ databases">
        <title>Whole genome sequences of isolates from the Mars Exploration Rovers.</title>
        <authorList>
            <person name="Seuylemezian A."/>
            <person name="Vaishampayan P."/>
        </authorList>
    </citation>
    <scope>NUCLEOTIDE SEQUENCE [LARGE SCALE GENOMIC DNA]</scope>
    <source>
        <strain evidence="1 2">MER_TA_151</strain>
    </source>
</reference>
<dbReference type="AlphaFoldDB" id="A0A5J5HQ83"/>
<keyword evidence="2" id="KW-1185">Reference proteome</keyword>
<organism evidence="1 2">
    <name type="scientific">Niallia endozanthoxylica</name>
    <dbReference type="NCBI Taxonomy" id="2036016"/>
    <lineage>
        <taxon>Bacteria</taxon>
        <taxon>Bacillati</taxon>
        <taxon>Bacillota</taxon>
        <taxon>Bacilli</taxon>
        <taxon>Bacillales</taxon>
        <taxon>Bacillaceae</taxon>
        <taxon>Niallia</taxon>
    </lineage>
</organism>
<dbReference type="EMBL" id="VYKL01000019">
    <property type="protein sequence ID" value="KAA9023589.1"/>
    <property type="molecule type" value="Genomic_DNA"/>
</dbReference>
<name>A0A5J5HQ83_9BACI</name>